<feature type="transmembrane region" description="Helical" evidence="5">
    <location>
        <begin position="47"/>
        <end position="66"/>
    </location>
</feature>
<dbReference type="EMBL" id="JARGDL010000008">
    <property type="protein sequence ID" value="MDF1611989.1"/>
    <property type="molecule type" value="Genomic_DNA"/>
</dbReference>
<gene>
    <name evidence="7" type="ORF">P0M35_07490</name>
</gene>
<evidence type="ECO:0000256" key="2">
    <source>
        <dbReference type="ARBA" id="ARBA00022692"/>
    </source>
</evidence>
<evidence type="ECO:0000256" key="5">
    <source>
        <dbReference type="SAM" id="Phobius"/>
    </source>
</evidence>
<comment type="subcellular location">
    <subcellularLocation>
        <location evidence="1">Membrane</location>
        <topology evidence="1">Multi-pass membrane protein</topology>
    </subcellularLocation>
</comment>
<dbReference type="InterPro" id="IPR007829">
    <property type="entry name" value="TM2"/>
</dbReference>
<keyword evidence="4 5" id="KW-0472">Membrane</keyword>
<protein>
    <submittedName>
        <fullName evidence="7">TM2 domain-containing protein</fullName>
    </submittedName>
</protein>
<proteinExistence type="predicted"/>
<evidence type="ECO:0000259" key="6">
    <source>
        <dbReference type="Pfam" id="PF05154"/>
    </source>
</evidence>
<feature type="transmembrane region" description="Helical" evidence="5">
    <location>
        <begin position="72"/>
        <end position="94"/>
    </location>
</feature>
<accession>A0AAE3P0C9</accession>
<keyword evidence="8" id="KW-1185">Reference proteome</keyword>
<dbReference type="Proteomes" id="UP001221302">
    <property type="component" value="Unassembled WGS sequence"/>
</dbReference>
<evidence type="ECO:0000313" key="7">
    <source>
        <dbReference type="EMBL" id="MDF1611989.1"/>
    </source>
</evidence>
<name>A0AAE3P0C9_9BACT</name>
<feature type="domain" description="TM2" evidence="6">
    <location>
        <begin position="47"/>
        <end position="92"/>
    </location>
</feature>
<dbReference type="Pfam" id="PF05154">
    <property type="entry name" value="TM2"/>
    <property type="match status" value="1"/>
</dbReference>
<evidence type="ECO:0000313" key="8">
    <source>
        <dbReference type="Proteomes" id="UP001221302"/>
    </source>
</evidence>
<reference evidence="7" key="1">
    <citation type="submission" date="2023-03" db="EMBL/GenBank/DDBJ databases">
        <title>Stygiobacter electus gen. nov., sp. nov., facultatively anaerobic thermotolerant bacterium of the class Ignavibacteria from a well of Yessentuki mineral water deposit.</title>
        <authorList>
            <person name="Podosokorskaya O.A."/>
            <person name="Elcheninov A.G."/>
            <person name="Petrova N.F."/>
            <person name="Zavarzina D.G."/>
            <person name="Kublanov I.V."/>
            <person name="Merkel A.Y."/>
        </authorList>
    </citation>
    <scope>NUCLEOTIDE SEQUENCE</scope>
    <source>
        <strain evidence="7">09-Me</strain>
    </source>
</reference>
<organism evidence="7 8">
    <name type="scientific">Stygiobacter electus</name>
    <dbReference type="NCBI Taxonomy" id="3032292"/>
    <lineage>
        <taxon>Bacteria</taxon>
        <taxon>Pseudomonadati</taxon>
        <taxon>Ignavibacteriota</taxon>
        <taxon>Ignavibacteria</taxon>
        <taxon>Ignavibacteriales</taxon>
        <taxon>Melioribacteraceae</taxon>
        <taxon>Stygiobacter</taxon>
    </lineage>
</organism>
<keyword evidence="3 5" id="KW-1133">Transmembrane helix</keyword>
<dbReference type="RefSeq" id="WP_321535757.1">
    <property type="nucleotide sequence ID" value="NZ_JARGDL010000008.1"/>
</dbReference>
<sequence length="116" mass="13247">MANVYELLPEIVGEEQIYIGSIIKNMDDQKAMQFANIYRARRKDPQMILLLTLVGFLGIAGIQRFITDQIGMGILYLLTAGLCWIGTIIDLINYKRIAFEYNQKEANQITAMLRNS</sequence>
<evidence type="ECO:0000256" key="1">
    <source>
        <dbReference type="ARBA" id="ARBA00004141"/>
    </source>
</evidence>
<evidence type="ECO:0000256" key="4">
    <source>
        <dbReference type="ARBA" id="ARBA00023136"/>
    </source>
</evidence>
<dbReference type="AlphaFoldDB" id="A0AAE3P0C9"/>
<evidence type="ECO:0000256" key="3">
    <source>
        <dbReference type="ARBA" id="ARBA00022989"/>
    </source>
</evidence>
<dbReference type="GO" id="GO:0016020">
    <property type="term" value="C:membrane"/>
    <property type="evidence" value="ECO:0007669"/>
    <property type="project" value="UniProtKB-SubCell"/>
</dbReference>
<keyword evidence="2 5" id="KW-0812">Transmembrane</keyword>
<comment type="caution">
    <text evidence="7">The sequence shown here is derived from an EMBL/GenBank/DDBJ whole genome shotgun (WGS) entry which is preliminary data.</text>
</comment>